<evidence type="ECO:0000313" key="3">
    <source>
        <dbReference type="EMBL" id="MBC5764382.1"/>
    </source>
</evidence>
<gene>
    <name evidence="3" type="ORF">H8R02_07975</name>
</gene>
<dbReference type="InterPro" id="IPR016137">
    <property type="entry name" value="RGS"/>
</dbReference>
<dbReference type="RefSeq" id="WP_187080854.1">
    <property type="nucleotide sequence ID" value="NZ_JACORU010000002.1"/>
</dbReference>
<dbReference type="Proteomes" id="UP000596827">
    <property type="component" value="Unassembled WGS sequence"/>
</dbReference>
<dbReference type="InterPro" id="IPR036305">
    <property type="entry name" value="RGS_sf"/>
</dbReference>
<dbReference type="PROSITE" id="PS50132">
    <property type="entry name" value="RGS"/>
    <property type="match status" value="1"/>
</dbReference>
<protein>
    <recommendedName>
        <fullName evidence="2">RGS domain-containing protein</fullName>
    </recommendedName>
</protein>
<feature type="domain" description="RGS" evidence="2">
    <location>
        <begin position="600"/>
        <end position="720"/>
    </location>
</feature>
<feature type="region of interest" description="Disordered" evidence="1">
    <location>
        <begin position="229"/>
        <end position="268"/>
    </location>
</feature>
<dbReference type="Pfam" id="PF00615">
    <property type="entry name" value="RGS"/>
    <property type="match status" value="1"/>
</dbReference>
<feature type="region of interest" description="Disordered" evidence="1">
    <location>
        <begin position="1"/>
        <end position="43"/>
    </location>
</feature>
<dbReference type="EMBL" id="JACORU010000002">
    <property type="protein sequence ID" value="MBC5764382.1"/>
    <property type="molecule type" value="Genomic_DNA"/>
</dbReference>
<accession>A0A923M552</accession>
<sequence>MKPPRPERRARPARLSTTADQGAPNDEPRSLGGETKAAELSPVAASASRGDVAAVAAQQPFKPVTLEAFKEFLEELDQFAKTPDAGSAKFLVDTVATIAVFQPHHAALETAINEAGNDPTSLRLAIEPLRKAATPVMDLLAFRSKFLDAPSLAEKEPLVSQLMALMDACVAKPYPSAYETKRAAVKGDVTAAKRVQIEARQKNETKLYLTEELVKDLAELCELALRENQQRSAGPSYEGKDVQSPGSRGRRLDPGASGTRASSVERRGSGIITAAATKRQSFFGQDPVNARFEREVGIPLSQHFVDAHHAAQGTDAERQFLFLMALHQFLANPDAAGARGLVTIFIAKGARLALAMEEQVRTELLQRVSEAGEDAVELVKAFKPLRAPVQQAILDAGLHTRSPNAAWADAKKPHGPRAEYDDFSRRLRTPLWRNQLEELAGPLLFEENVKFMLLFDRFFDPTTTDADRAALYKRIADTHFSQRRITLAIEFGLDRASVAQGVLKAAQHRTEGDAIALDSPLAQALWRFGIDIVKCYIDGQVAEHPDAFQEIPVESPSHGRGSSIGRRFLAARAARQEPPLGPLPERFSAISPGSRWFNHIRDFAKEGKTERDFEFLEVVDKFLRQPVPDSNSKAAERERYKGEAKMIRETYLVKGSAKELNLDAILRQAVDDAWAAAAGAEPKFDDFRRELENARDVVVGLVDKNQYYRFKLSPRPEQLLAADAERLKK</sequence>
<evidence type="ECO:0000313" key="4">
    <source>
        <dbReference type="Proteomes" id="UP000596827"/>
    </source>
</evidence>
<proteinExistence type="predicted"/>
<dbReference type="Gene3D" id="1.10.167.10">
    <property type="entry name" value="Regulator of G-protein Signalling 4, domain 2"/>
    <property type="match status" value="1"/>
</dbReference>
<dbReference type="AlphaFoldDB" id="A0A923M552"/>
<keyword evidence="4" id="KW-1185">Reference proteome</keyword>
<comment type="caution">
    <text evidence="3">The sequence shown here is derived from an EMBL/GenBank/DDBJ whole genome shotgun (WGS) entry which is preliminary data.</text>
</comment>
<reference evidence="3" key="1">
    <citation type="submission" date="2020-08" db="EMBL/GenBank/DDBJ databases">
        <title>Ramlibacter sp. GTP1 16S ribosomal RNA gene genome sequencing and assembly.</title>
        <authorList>
            <person name="Kang M."/>
        </authorList>
    </citation>
    <scope>NUCLEOTIDE SEQUENCE</scope>
    <source>
        <strain evidence="3">GTP1</strain>
    </source>
</reference>
<feature type="compositionally biased region" description="Basic and acidic residues" evidence="1">
    <location>
        <begin position="1"/>
        <end position="10"/>
    </location>
</feature>
<organism evidence="3 4">
    <name type="scientific">Ramlibacter albus</name>
    <dbReference type="NCBI Taxonomy" id="2079448"/>
    <lineage>
        <taxon>Bacteria</taxon>
        <taxon>Pseudomonadati</taxon>
        <taxon>Pseudomonadota</taxon>
        <taxon>Betaproteobacteria</taxon>
        <taxon>Burkholderiales</taxon>
        <taxon>Comamonadaceae</taxon>
        <taxon>Ramlibacter</taxon>
    </lineage>
</organism>
<dbReference type="SUPFAM" id="SSF48097">
    <property type="entry name" value="Regulator of G-protein signaling, RGS"/>
    <property type="match status" value="1"/>
</dbReference>
<dbReference type="InterPro" id="IPR044926">
    <property type="entry name" value="RGS_subdomain_2"/>
</dbReference>
<evidence type="ECO:0000256" key="1">
    <source>
        <dbReference type="SAM" id="MobiDB-lite"/>
    </source>
</evidence>
<name>A0A923M552_9BURK</name>
<evidence type="ECO:0000259" key="2">
    <source>
        <dbReference type="PROSITE" id="PS50132"/>
    </source>
</evidence>